<evidence type="ECO:0000313" key="2">
    <source>
        <dbReference type="EMBL" id="EEX69738.1"/>
    </source>
</evidence>
<dbReference type="PATRIC" id="fig|500635.8.peg.1154"/>
<gene>
    <name evidence="2" type="ORF">MITSMUL_03788</name>
</gene>
<dbReference type="STRING" id="500635.MITSMUL_03788"/>
<dbReference type="Proteomes" id="UP000003671">
    <property type="component" value="Unassembled WGS sequence"/>
</dbReference>
<reference evidence="2" key="1">
    <citation type="submission" date="2009-09" db="EMBL/GenBank/DDBJ databases">
        <authorList>
            <person name="Weinstock G."/>
            <person name="Sodergren E."/>
            <person name="Clifton S."/>
            <person name="Fulton L."/>
            <person name="Fulton B."/>
            <person name="Courtney L."/>
            <person name="Fronick C."/>
            <person name="Harrison M."/>
            <person name="Strong C."/>
            <person name="Farmer C."/>
            <person name="Delahaunty K."/>
            <person name="Markovic C."/>
            <person name="Hall O."/>
            <person name="Minx P."/>
            <person name="Tomlinson C."/>
            <person name="Mitreva M."/>
            <person name="Nelson J."/>
            <person name="Hou S."/>
            <person name="Wollam A."/>
            <person name="Pepin K.H."/>
            <person name="Johnson M."/>
            <person name="Bhonagiri V."/>
            <person name="Nash W.E."/>
            <person name="Warren W."/>
            <person name="Chinwalla A."/>
            <person name="Mardis E.R."/>
            <person name="Wilson R.K."/>
        </authorList>
    </citation>
    <scope>NUCLEOTIDE SEQUENCE [LARGE SCALE GENOMIC DNA]</scope>
    <source>
        <strain evidence="2">DSM 20544</strain>
    </source>
</reference>
<accession>C9KKT8</accession>
<evidence type="ECO:0008006" key="4">
    <source>
        <dbReference type="Google" id="ProtNLM"/>
    </source>
</evidence>
<organism evidence="2 3">
    <name type="scientific">Mitsuokella multacida DSM 20544</name>
    <dbReference type="NCBI Taxonomy" id="500635"/>
    <lineage>
        <taxon>Bacteria</taxon>
        <taxon>Bacillati</taxon>
        <taxon>Bacillota</taxon>
        <taxon>Negativicutes</taxon>
        <taxon>Selenomonadales</taxon>
        <taxon>Selenomonadaceae</taxon>
        <taxon>Mitsuokella</taxon>
    </lineage>
</organism>
<dbReference type="Pfam" id="PF11068">
    <property type="entry name" value="YlqD"/>
    <property type="match status" value="1"/>
</dbReference>
<evidence type="ECO:0000256" key="1">
    <source>
        <dbReference type="SAM" id="Coils"/>
    </source>
</evidence>
<proteinExistence type="predicted"/>
<dbReference type="eggNOG" id="ENOG50301P4">
    <property type="taxonomic scope" value="Bacteria"/>
</dbReference>
<evidence type="ECO:0000313" key="3">
    <source>
        <dbReference type="Proteomes" id="UP000003671"/>
    </source>
</evidence>
<feature type="coiled-coil region" evidence="1">
    <location>
        <begin position="50"/>
        <end position="84"/>
    </location>
</feature>
<protein>
    <recommendedName>
        <fullName evidence="4">16S rRNA processing protein RimM</fullName>
    </recommendedName>
</protein>
<dbReference type="HOGENOM" id="CLU_135539_0_1_9"/>
<dbReference type="AlphaFoldDB" id="C9KKT8"/>
<keyword evidence="3" id="KW-1185">Reference proteome</keyword>
<sequence length="175" mass="20412">MKSEEERHRPHKDLWALPLFLYFKFEQKRGTNMDTISLKMPVTIKAKVTEKLKEKMLKELTEGIQRAELELQQLDIQEKRVLQENGPANADDPTPQEIQRLHAIQQHFGQERQKRADYRAQALAQKEQTEKLKIGSEIVQGTLERQVDVKVGDDMRELMNVEVLVEDDKIIAIRG</sequence>
<dbReference type="EMBL" id="ABWK02000009">
    <property type="protein sequence ID" value="EEX69738.1"/>
    <property type="molecule type" value="Genomic_DNA"/>
</dbReference>
<keyword evidence="1" id="KW-0175">Coiled coil</keyword>
<dbReference type="Gene3D" id="6.10.140.1110">
    <property type="match status" value="1"/>
</dbReference>
<dbReference type="InterPro" id="IPR021297">
    <property type="entry name" value="YlqD"/>
</dbReference>
<comment type="caution">
    <text evidence="2">The sequence shown here is derived from an EMBL/GenBank/DDBJ whole genome shotgun (WGS) entry which is preliminary data.</text>
</comment>
<name>C9KKT8_9FIRM</name>